<dbReference type="OrthoDB" id="428159at2759"/>
<feature type="region of interest" description="Disordered" evidence="2">
    <location>
        <begin position="648"/>
        <end position="675"/>
    </location>
</feature>
<dbReference type="GO" id="GO:0006623">
    <property type="term" value="P:protein targeting to vacuole"/>
    <property type="evidence" value="ECO:0007669"/>
    <property type="project" value="TreeGrafter"/>
</dbReference>
<evidence type="ECO:0000256" key="1">
    <source>
        <dbReference type="SAM" id="Coils"/>
    </source>
</evidence>
<evidence type="ECO:0000313" key="5">
    <source>
        <dbReference type="Proteomes" id="UP000265515"/>
    </source>
</evidence>
<feature type="coiled-coil region" evidence="1">
    <location>
        <begin position="525"/>
        <end position="578"/>
    </location>
</feature>
<keyword evidence="5" id="KW-1185">Reference proteome</keyword>
<feature type="region of interest" description="Disordered" evidence="2">
    <location>
        <begin position="170"/>
        <end position="192"/>
    </location>
</feature>
<feature type="region of interest" description="Disordered" evidence="2">
    <location>
        <begin position="967"/>
        <end position="999"/>
    </location>
</feature>
<dbReference type="Pfam" id="PF25037">
    <property type="entry name" value="VPS13_C"/>
    <property type="match status" value="1"/>
</dbReference>
<feature type="compositionally biased region" description="Basic and acidic residues" evidence="2">
    <location>
        <begin position="654"/>
        <end position="663"/>
    </location>
</feature>
<dbReference type="EMBL" id="BFEA01000667">
    <property type="protein sequence ID" value="GBG88353.1"/>
    <property type="molecule type" value="Genomic_DNA"/>
</dbReference>
<evidence type="ECO:0000259" key="3">
    <source>
        <dbReference type="Pfam" id="PF25037"/>
    </source>
</evidence>
<feature type="region of interest" description="Disordered" evidence="2">
    <location>
        <begin position="689"/>
        <end position="723"/>
    </location>
</feature>
<gene>
    <name evidence="4" type="ORF">CBR_g47051</name>
</gene>
<keyword evidence="1" id="KW-0175">Coiled coil</keyword>
<evidence type="ECO:0000256" key="2">
    <source>
        <dbReference type="SAM" id="MobiDB-lite"/>
    </source>
</evidence>
<reference evidence="4 5" key="1">
    <citation type="journal article" date="2018" name="Cell">
        <title>The Chara Genome: Secondary Complexity and Implications for Plant Terrestrialization.</title>
        <authorList>
            <person name="Nishiyama T."/>
            <person name="Sakayama H."/>
            <person name="Vries J.D."/>
            <person name="Buschmann H."/>
            <person name="Saint-Marcoux D."/>
            <person name="Ullrich K.K."/>
            <person name="Haas F.B."/>
            <person name="Vanderstraeten L."/>
            <person name="Becker D."/>
            <person name="Lang D."/>
            <person name="Vosolsobe S."/>
            <person name="Rombauts S."/>
            <person name="Wilhelmsson P.K.I."/>
            <person name="Janitza P."/>
            <person name="Kern R."/>
            <person name="Heyl A."/>
            <person name="Rumpler F."/>
            <person name="Villalobos L.I.A.C."/>
            <person name="Clay J.M."/>
            <person name="Skokan R."/>
            <person name="Toyoda A."/>
            <person name="Suzuki Y."/>
            <person name="Kagoshima H."/>
            <person name="Schijlen E."/>
            <person name="Tajeshwar N."/>
            <person name="Catarino B."/>
            <person name="Hetherington A.J."/>
            <person name="Saltykova A."/>
            <person name="Bonnot C."/>
            <person name="Breuninger H."/>
            <person name="Symeonidi A."/>
            <person name="Radhakrishnan G.V."/>
            <person name="Van Nieuwerburgh F."/>
            <person name="Deforce D."/>
            <person name="Chang C."/>
            <person name="Karol K.G."/>
            <person name="Hedrich R."/>
            <person name="Ulvskov P."/>
            <person name="Glockner G."/>
            <person name="Delwiche C.F."/>
            <person name="Petrasek J."/>
            <person name="Van de Peer Y."/>
            <person name="Friml J."/>
            <person name="Beilby M."/>
            <person name="Dolan L."/>
            <person name="Kohara Y."/>
            <person name="Sugano S."/>
            <person name="Fujiyama A."/>
            <person name="Delaux P.-M."/>
            <person name="Quint M."/>
            <person name="TheiBen G."/>
            <person name="Hagemann M."/>
            <person name="Harholt J."/>
            <person name="Dunand C."/>
            <person name="Zachgo S."/>
            <person name="Langdale J."/>
            <person name="Maumus F."/>
            <person name="Straeten D.V.D."/>
            <person name="Gould S.B."/>
            <person name="Rensing S.A."/>
        </authorList>
    </citation>
    <scope>NUCLEOTIDE SEQUENCE [LARGE SCALE GENOMIC DNA]</scope>
    <source>
        <strain evidence="4 5">S276</strain>
    </source>
</reference>
<feature type="compositionally biased region" description="Basic residues" evidence="2">
    <location>
        <begin position="699"/>
        <end position="715"/>
    </location>
</feature>
<feature type="region of interest" description="Disordered" evidence="2">
    <location>
        <begin position="296"/>
        <end position="327"/>
    </location>
</feature>
<dbReference type="AlphaFoldDB" id="A0A388M1K2"/>
<dbReference type="PANTHER" id="PTHR16166">
    <property type="entry name" value="VACUOLAR PROTEIN SORTING-ASSOCIATED PROTEIN VPS13"/>
    <property type="match status" value="1"/>
</dbReference>
<organism evidence="4 5">
    <name type="scientific">Chara braunii</name>
    <name type="common">Braun's stonewort</name>
    <dbReference type="NCBI Taxonomy" id="69332"/>
    <lineage>
        <taxon>Eukaryota</taxon>
        <taxon>Viridiplantae</taxon>
        <taxon>Streptophyta</taxon>
        <taxon>Charophyceae</taxon>
        <taxon>Charales</taxon>
        <taxon>Characeae</taxon>
        <taxon>Chara</taxon>
    </lineage>
</organism>
<dbReference type="GO" id="GO:0045053">
    <property type="term" value="P:protein retention in Golgi apparatus"/>
    <property type="evidence" value="ECO:0007669"/>
    <property type="project" value="TreeGrafter"/>
</dbReference>
<dbReference type="Proteomes" id="UP000265515">
    <property type="component" value="Unassembled WGS sequence"/>
</dbReference>
<feature type="domain" description="Intermembrane lipid transfer protein VPS13-like C-terminal" evidence="3">
    <location>
        <begin position="850"/>
        <end position="963"/>
    </location>
</feature>
<comment type="caution">
    <text evidence="4">The sequence shown here is derived from an EMBL/GenBank/DDBJ whole genome shotgun (WGS) entry which is preliminary data.</text>
</comment>
<dbReference type="Gramene" id="GBG88353">
    <property type="protein sequence ID" value="GBG88353"/>
    <property type="gene ID" value="CBR_g47051"/>
</dbReference>
<name>A0A388M1K2_CHABU</name>
<dbReference type="InterPro" id="IPR056748">
    <property type="entry name" value="VPS13-like_C"/>
</dbReference>
<accession>A0A388M1K2</accession>
<protein>
    <recommendedName>
        <fullName evidence="3">Intermembrane lipid transfer protein VPS13-like C-terminal domain-containing protein</fullName>
    </recommendedName>
</protein>
<dbReference type="InterPro" id="IPR026847">
    <property type="entry name" value="VPS13"/>
</dbReference>
<proteinExistence type="predicted"/>
<dbReference type="PANTHER" id="PTHR16166:SF143">
    <property type="entry name" value="PROTEIN SORTING-ASSOCIATED PROTEIN, PUTATIVE (DUF1162)-RELATED"/>
    <property type="match status" value="1"/>
</dbReference>
<feature type="compositionally biased region" description="Gly residues" evidence="2">
    <location>
        <begin position="173"/>
        <end position="190"/>
    </location>
</feature>
<evidence type="ECO:0000313" key="4">
    <source>
        <dbReference type="EMBL" id="GBG88353.1"/>
    </source>
</evidence>
<sequence>MLDGARGGPWVYVASVWGIEFRPERKLQVSVRAEGPVKVLTVIDAGVHELPDYGKKHVGLPRQMEASEVELQPSDTLWRVDLYLAFVGVSLVDSASEELLYVSATDVQLAVSQGQHERVSNLQIGSVQLDNQLRDTVYPVMLSPTNPLQFGRTKCLSVWPIWVEKAGATAAGAGPGGGGEGGGGGGGGSKGKLEVEEVRANTGGLERGQGMKGSTSDAKGHLSVPVIQSPAKDSQSSARGGVSPVLVVKTMKWKETVGDVECYQYISMRVAPLRLEVEEEAMIRILGMVDSLVRRDSSRQDPQSSKGSDKVAPACVGTPAGEGRSEMASITTTATGVKGSVGKVCCRPSAVAIAVIGGPGFDTWGIRSDRRKVYIEALEISQIDLTVSFASAPWMPVESRGAAARGLLRAAGIALQRQVIALADVEGANVRLGVLKLNHNLTSWEAIRGTMTRHYTRQVLREVYKIVGSADFLGNPVGLVQNLGLGVWDFVSAPTVSLIQRPTQFTHGVAEGTRKTFEEERDEREAKARRKLEKEEAKRRELAMKEQEEEERRIHEIKAQKKKEKRRLEAERRAELKELGMHLTMQVSEMEDKSVHRMHQVVAEFRPVPLDKGKRAMYSEDDDYSGQDSDTSVTQELCERTTELHITEKRKRGPERAVGDRPPMESPAKRTPRRANRQVAFTGRMMSARTKVVKSPGSAKRKTPVKTPLSKRKGRATLLTPGDKGATASLDEVLALKGRLEGLVVTAVDRNSGETAVICPSTYFDAMMKTFVLNSGWLQRLTATQALTGVLDSPIRGAEKYGLPGALTGAAKGLMGVVARPTASVLELAGKTAQSIRNTARGIPRRATRVRPPRPIGLHRLLLPYIAEEAIGICALWDLDGGRYREEVLMGCMPTAEPGCFIVLTRKLLLFVRSWSYYHAAVSLRAGNAPAVPVGQDWQLKWEVAVEDVLHVDHDGQSLIITEIKPGGMRGDSEQMQQQLGQSAGMAESSPHSPSFSADLSLPQGKAKINLMNTFVLHSLNFCNEESAVNMHVRLNQVSQKASVSTSRNRRGSGR</sequence>